<feature type="region of interest" description="Disordered" evidence="2">
    <location>
        <begin position="124"/>
        <end position="214"/>
    </location>
</feature>
<evidence type="ECO:0000313" key="5">
    <source>
        <dbReference type="Proteomes" id="UP000024837"/>
    </source>
</evidence>
<dbReference type="EMBL" id="KI966433">
    <property type="protein sequence ID" value="EWC44916.1"/>
    <property type="molecule type" value="Genomic_DNA"/>
</dbReference>
<feature type="compositionally biased region" description="Gly residues" evidence="2">
    <location>
        <begin position="198"/>
        <end position="214"/>
    </location>
</feature>
<evidence type="ECO:0000256" key="2">
    <source>
        <dbReference type="SAM" id="MobiDB-lite"/>
    </source>
</evidence>
<feature type="region of interest" description="Disordered" evidence="2">
    <location>
        <begin position="1242"/>
        <end position="1298"/>
    </location>
</feature>
<dbReference type="InterPro" id="IPR001810">
    <property type="entry name" value="F-box_dom"/>
</dbReference>
<dbReference type="Pfam" id="PF12937">
    <property type="entry name" value="F-box-like"/>
    <property type="match status" value="1"/>
</dbReference>
<feature type="region of interest" description="Disordered" evidence="2">
    <location>
        <begin position="651"/>
        <end position="679"/>
    </location>
</feature>
<organism evidence="4 5">
    <name type="scientific">Drechslerella stenobrocha 248</name>
    <dbReference type="NCBI Taxonomy" id="1043628"/>
    <lineage>
        <taxon>Eukaryota</taxon>
        <taxon>Fungi</taxon>
        <taxon>Dikarya</taxon>
        <taxon>Ascomycota</taxon>
        <taxon>Pezizomycotina</taxon>
        <taxon>Orbiliomycetes</taxon>
        <taxon>Orbiliales</taxon>
        <taxon>Orbiliaceae</taxon>
        <taxon>Drechslerella</taxon>
    </lineage>
</organism>
<evidence type="ECO:0000256" key="1">
    <source>
        <dbReference type="SAM" id="Coils"/>
    </source>
</evidence>
<evidence type="ECO:0000313" key="4">
    <source>
        <dbReference type="EMBL" id="EWC44916.1"/>
    </source>
</evidence>
<feature type="compositionally biased region" description="Low complexity" evidence="2">
    <location>
        <begin position="655"/>
        <end position="679"/>
    </location>
</feature>
<sequence>MARTRKRAPRPPAAAIVTPAVKTEDAMALDAGYTNTAATTAIHGIAELEPTDEIKPESRTVSPSPPSPSLPAAATRASATSITLHSLKYDFDGALMQEDPDFDEDFIPAEGEEIDMTSLAVAAPAPPDGEAATATTAPKRGIDDTDDTGTGVAFEDPAPASKRRRIDDSGDNELALTTTTPTTATAGATTSVGTSMGTLGGGITGHGGAGGSGGSTVDRLPMPLWIEIFTYIGLPGIGRLRAVCRRFDELLEKEHLWRRCRKIHCPDMPKPAFGVKEWDMWALVRGRGCMVCKAAKFEGKVRGEDGVKVYWQFRVRCCEGCFRRSVVKEADLSRLADEKAPAHVMKELVLALPYGLVDASFAWVPTTVPGPPADVERVYWGKDIEDIKQRYDEALQMDAAEEWLKGLEGEGFGHKADADRMEKWEVRVMQGNSYNPSAGAAPQRKNSGAEKGNGQGNALRNSNGIPVLVSSDNPPFQPQSIPTFYQRTRQYGDRSHQEVEDVKARRKADIEARCLKLSPPIPAEVLAHCSAFQASLKIAQPLTEQSWGALLVKILEQRAGAEEHERLRQAQRRQVEQQLEDRKLLESQERDQWVRKERQWEETQAPVRDMILRLADEEMKGWHGKVTFETAPAFAASVLTAVRTRYYEQGGVQETSPVSDSTPASSSSSAPSSTTMASAKPRPLVLENMKFLFDNKIKALTDPCRRELFFCRACKEIAGSPALSAAVGVTIPPPPKLYGFEGVIQHFAAKHTTDMSLGTVVVHWRSVWPEEAPFVVDPNEIKRLMTRPFGGGGGGVRIRIRIRIRRRRRIRISCSTMDPDLAHRLSSLDRRRRRRTDGACRLTDNSSIRWSPRRINISIISRDIISRYHRLRITSTRIRFLHNITGTIIIILPQTHALQPHPHHSHQAYPVSGPVPPFPTNDRNQHYPQHPQSGYPPQSGYHQHQQPPPHVQPPHQQQYSGYPPAYPQAPAPAHAQPQYNAYGQPVANSRPPAGAAYGAPMHQPVPAVPQPDPYEEAAKKEAEAAAAAAAAEKDRKDKIHYIADRAEQMWKNLGGTNKLLEPSIRALLMIHDTYAAFGDKYKGEKLSIQLFHEAIRAEIDGALKFMKLGNYNKFECRSCPKTSTRSFTLPLLFQHFESVHVARPSLGPSATGQGVKPKRFDWLVDMIRLPAEEEVSKMASGRGFDRKRMAAVEKVYPGVFDKKVEAAAESVATAPSKKHASKASMSAAEDFLNNLLPGGAPVSSSAAAQTGGKVDAKKDSSASDGPGSRDNDRSVSTPATVGTNKAAATPHRPQSRPRMWEVARGWENDADGDVVMEVDWDATKLRSRQRVLEWRVGLEV</sequence>
<dbReference type="HOGENOM" id="CLU_258420_0_0_1"/>
<protein>
    <recommendedName>
        <fullName evidence="3">F-box domain-containing protein</fullName>
    </recommendedName>
</protein>
<evidence type="ECO:0000259" key="3">
    <source>
        <dbReference type="PROSITE" id="PS50181"/>
    </source>
</evidence>
<proteinExistence type="predicted"/>
<feature type="compositionally biased region" description="Polar residues" evidence="2">
    <location>
        <begin position="456"/>
        <end position="473"/>
    </location>
</feature>
<dbReference type="Gene3D" id="1.20.1280.50">
    <property type="match status" value="1"/>
</dbReference>
<dbReference type="InterPro" id="IPR036047">
    <property type="entry name" value="F-box-like_dom_sf"/>
</dbReference>
<dbReference type="InterPro" id="IPR057214">
    <property type="entry name" value="DUF7892"/>
</dbReference>
<feature type="region of interest" description="Disordered" evidence="2">
    <location>
        <begin position="899"/>
        <end position="1033"/>
    </location>
</feature>
<name>W7HLN1_9PEZI</name>
<dbReference type="PANTHER" id="PTHR48125">
    <property type="entry name" value="LP07818P1"/>
    <property type="match status" value="1"/>
</dbReference>
<feature type="compositionally biased region" description="Low complexity" evidence="2">
    <location>
        <begin position="936"/>
        <end position="945"/>
    </location>
</feature>
<feature type="compositionally biased region" description="Low complexity" evidence="2">
    <location>
        <begin position="971"/>
        <end position="982"/>
    </location>
</feature>
<dbReference type="OrthoDB" id="2322499at2759"/>
<dbReference type="PANTHER" id="PTHR48125:SF12">
    <property type="entry name" value="AT HOOK TRANSCRIPTION FACTOR FAMILY-RELATED"/>
    <property type="match status" value="1"/>
</dbReference>
<feature type="compositionally biased region" description="Basic and acidic residues" evidence="2">
    <location>
        <begin position="1254"/>
        <end position="1273"/>
    </location>
</feature>
<dbReference type="Pfam" id="PF25422">
    <property type="entry name" value="DUF7892"/>
    <property type="match status" value="1"/>
</dbReference>
<feature type="region of interest" description="Disordered" evidence="2">
    <location>
        <begin position="48"/>
        <end position="73"/>
    </location>
</feature>
<feature type="coiled-coil region" evidence="1">
    <location>
        <begin position="561"/>
        <end position="588"/>
    </location>
</feature>
<reference evidence="4 5" key="1">
    <citation type="submission" date="2013-05" db="EMBL/GenBank/DDBJ databases">
        <title>Drechslerella stenobrocha genome reveals carnivorous origination and mechanical trapping mechanism of predatory fungi.</title>
        <authorList>
            <person name="Liu X."/>
            <person name="Zhang W."/>
            <person name="Liu K."/>
        </authorList>
    </citation>
    <scope>NUCLEOTIDE SEQUENCE [LARGE SCALE GENOMIC DNA]</scope>
    <source>
        <strain evidence="4 5">248</strain>
    </source>
</reference>
<dbReference type="SUPFAM" id="SSF81383">
    <property type="entry name" value="F-box domain"/>
    <property type="match status" value="1"/>
</dbReference>
<dbReference type="Proteomes" id="UP000024837">
    <property type="component" value="Unassembled WGS sequence"/>
</dbReference>
<feature type="compositionally biased region" description="Polar residues" evidence="2">
    <location>
        <begin position="1274"/>
        <end position="1283"/>
    </location>
</feature>
<feature type="domain" description="F-box" evidence="3">
    <location>
        <begin position="214"/>
        <end position="260"/>
    </location>
</feature>
<feature type="region of interest" description="Disordered" evidence="2">
    <location>
        <begin position="432"/>
        <end position="473"/>
    </location>
</feature>
<feature type="compositionally biased region" description="Low complexity" evidence="2">
    <location>
        <begin position="177"/>
        <end position="197"/>
    </location>
</feature>
<keyword evidence="1" id="KW-0175">Coiled coil</keyword>
<dbReference type="PROSITE" id="PS50181">
    <property type="entry name" value="FBOX"/>
    <property type="match status" value="1"/>
</dbReference>
<feature type="compositionally biased region" description="Low complexity" evidence="2">
    <location>
        <begin position="953"/>
        <end position="963"/>
    </location>
</feature>
<accession>W7HLN1</accession>
<gene>
    <name evidence="4" type="ORF">DRE_00975</name>
</gene>
<keyword evidence="5" id="KW-1185">Reference proteome</keyword>